<gene>
    <name evidence="2" type="ORF">I302_02312</name>
</gene>
<organism evidence="2">
    <name type="scientific">Kwoniella bestiolae CBS 10118</name>
    <dbReference type="NCBI Taxonomy" id="1296100"/>
    <lineage>
        <taxon>Eukaryota</taxon>
        <taxon>Fungi</taxon>
        <taxon>Dikarya</taxon>
        <taxon>Basidiomycota</taxon>
        <taxon>Agaricomycotina</taxon>
        <taxon>Tremellomycetes</taxon>
        <taxon>Tremellales</taxon>
        <taxon>Cryptococcaceae</taxon>
        <taxon>Kwoniella</taxon>
    </lineage>
</organism>
<reference evidence="2" key="2">
    <citation type="submission" date="2014-01" db="EMBL/GenBank/DDBJ databases">
        <title>Evolution of pathogenesis and genome organization in the Tremellales.</title>
        <authorList>
            <person name="Cuomo C."/>
            <person name="Litvintseva A."/>
            <person name="Heitman J."/>
            <person name="Chen Y."/>
            <person name="Sun S."/>
            <person name="Springer D."/>
            <person name="Dromer F."/>
            <person name="Young S."/>
            <person name="Zeng Q."/>
            <person name="Chapman S."/>
            <person name="Gujja S."/>
            <person name="Saif S."/>
            <person name="Birren B."/>
        </authorList>
    </citation>
    <scope>NUCLEOTIDE SEQUENCE</scope>
    <source>
        <strain evidence="2">CBS 10118</strain>
    </source>
</reference>
<evidence type="ECO:0000256" key="1">
    <source>
        <dbReference type="SAM" id="MobiDB-lite"/>
    </source>
</evidence>
<name>A0A1B9G911_9TREE</name>
<dbReference type="EMBL" id="KI894019">
    <property type="protein sequence ID" value="OCF27470.1"/>
    <property type="molecule type" value="Genomic_DNA"/>
</dbReference>
<evidence type="ECO:0000313" key="2">
    <source>
        <dbReference type="EMBL" id="OCF27470.1"/>
    </source>
</evidence>
<protein>
    <submittedName>
        <fullName evidence="2">Uncharacterized protein</fullName>
    </submittedName>
</protein>
<proteinExistence type="predicted"/>
<dbReference type="VEuPathDB" id="FungiDB:I302_02312"/>
<feature type="region of interest" description="Disordered" evidence="1">
    <location>
        <begin position="1"/>
        <end position="40"/>
    </location>
</feature>
<reference evidence="2" key="1">
    <citation type="submission" date="2013-07" db="EMBL/GenBank/DDBJ databases">
        <title>The Genome Sequence of Cryptococcus bestiolae CBS10118.</title>
        <authorList>
            <consortium name="The Broad Institute Genome Sequencing Platform"/>
            <person name="Cuomo C."/>
            <person name="Litvintseva A."/>
            <person name="Chen Y."/>
            <person name="Heitman J."/>
            <person name="Sun S."/>
            <person name="Springer D."/>
            <person name="Dromer F."/>
            <person name="Young S.K."/>
            <person name="Zeng Q."/>
            <person name="Gargeya S."/>
            <person name="Fitzgerald M."/>
            <person name="Abouelleil A."/>
            <person name="Alvarado L."/>
            <person name="Berlin A.M."/>
            <person name="Chapman S.B."/>
            <person name="Dewar J."/>
            <person name="Goldberg J."/>
            <person name="Griggs A."/>
            <person name="Gujja S."/>
            <person name="Hansen M."/>
            <person name="Howarth C."/>
            <person name="Imamovic A."/>
            <person name="Larimer J."/>
            <person name="McCowan C."/>
            <person name="Murphy C."/>
            <person name="Pearson M."/>
            <person name="Priest M."/>
            <person name="Roberts A."/>
            <person name="Saif S."/>
            <person name="Shea T."/>
            <person name="Sykes S."/>
            <person name="Wortman J."/>
            <person name="Nusbaum C."/>
            <person name="Birren B."/>
        </authorList>
    </citation>
    <scope>NUCLEOTIDE SEQUENCE [LARGE SCALE GENOMIC DNA]</scope>
    <source>
        <strain evidence="2">CBS 10118</strain>
    </source>
</reference>
<dbReference type="AlphaFoldDB" id="A0A1B9G911"/>
<accession>A0A1B9G911</accession>
<sequence>MGEAEAKGSQMGERGGSDLHKGTDGLRKLSTRCVRETDQEVKKEERVESVLYSRIPTEYTLEKQGRLRRGPNRSTEKDESKTTRTPCDYLHANKNCPESPGDFTD</sequence>
<feature type="region of interest" description="Disordered" evidence="1">
    <location>
        <begin position="57"/>
        <end position="105"/>
    </location>
</feature>
<feature type="compositionally biased region" description="Basic and acidic residues" evidence="1">
    <location>
        <begin position="15"/>
        <end position="40"/>
    </location>
</feature>